<dbReference type="Pfam" id="PF13622">
    <property type="entry name" value="4HBT_3"/>
    <property type="match status" value="1"/>
</dbReference>
<evidence type="ECO:0000313" key="3">
    <source>
        <dbReference type="EMBL" id="TGO51452.1"/>
    </source>
</evidence>
<dbReference type="PANTHER" id="PTHR38110">
    <property type="entry name" value="CHROMOSOME 23, WHOLE GENOME SHOTGUN SEQUENCE"/>
    <property type="match status" value="1"/>
</dbReference>
<dbReference type="PANTHER" id="PTHR38110:SF1">
    <property type="entry name" value="THIOESTERASE DOMAIN-CONTAINING PROTEIN"/>
    <property type="match status" value="1"/>
</dbReference>
<dbReference type="OrthoDB" id="2532955at2759"/>
<proteinExistence type="predicted"/>
<dbReference type="InterPro" id="IPR029069">
    <property type="entry name" value="HotDog_dom_sf"/>
</dbReference>
<dbReference type="InterPro" id="IPR052389">
    <property type="entry name" value="Sec_Metab_Biosynth-Assoc"/>
</dbReference>
<dbReference type="InterPro" id="IPR049450">
    <property type="entry name" value="ACOT8-like_C"/>
</dbReference>
<dbReference type="Pfam" id="PF20789">
    <property type="entry name" value="4HBT_3C"/>
    <property type="match status" value="1"/>
</dbReference>
<dbReference type="InterPro" id="IPR042171">
    <property type="entry name" value="Acyl-CoA_hotdog"/>
</dbReference>
<evidence type="ECO:0008006" key="5">
    <source>
        <dbReference type="Google" id="ProtNLM"/>
    </source>
</evidence>
<feature type="domain" description="Acyl-CoA thioesterase-like C-terminal" evidence="2">
    <location>
        <begin position="177"/>
        <end position="323"/>
    </location>
</feature>
<evidence type="ECO:0000259" key="2">
    <source>
        <dbReference type="Pfam" id="PF20789"/>
    </source>
</evidence>
<dbReference type="AlphaFoldDB" id="A0A4Z1HWD3"/>
<accession>A0A4Z1HWD3</accession>
<evidence type="ECO:0000259" key="1">
    <source>
        <dbReference type="Pfam" id="PF13622"/>
    </source>
</evidence>
<evidence type="ECO:0000313" key="4">
    <source>
        <dbReference type="Proteomes" id="UP000297527"/>
    </source>
</evidence>
<dbReference type="Gene3D" id="2.40.160.210">
    <property type="entry name" value="Acyl-CoA thioesterase, double hotdog domain"/>
    <property type="match status" value="1"/>
</dbReference>
<dbReference type="InterPro" id="IPR049449">
    <property type="entry name" value="TesB_ACOT8-like_N"/>
</dbReference>
<keyword evidence="4" id="KW-1185">Reference proteome</keyword>
<organism evidence="3 4">
    <name type="scientific">Botryotinia convoluta</name>
    <dbReference type="NCBI Taxonomy" id="54673"/>
    <lineage>
        <taxon>Eukaryota</taxon>
        <taxon>Fungi</taxon>
        <taxon>Dikarya</taxon>
        <taxon>Ascomycota</taxon>
        <taxon>Pezizomycotina</taxon>
        <taxon>Leotiomycetes</taxon>
        <taxon>Helotiales</taxon>
        <taxon>Sclerotiniaceae</taxon>
        <taxon>Botryotinia</taxon>
    </lineage>
</organism>
<gene>
    <name evidence="3" type="ORF">BCON_0161g00250</name>
</gene>
<dbReference type="SUPFAM" id="SSF54637">
    <property type="entry name" value="Thioesterase/thiol ester dehydrase-isomerase"/>
    <property type="match status" value="2"/>
</dbReference>
<reference evidence="3 4" key="1">
    <citation type="submission" date="2017-12" db="EMBL/GenBank/DDBJ databases">
        <title>Comparative genomics of Botrytis spp.</title>
        <authorList>
            <person name="Valero-Jimenez C.A."/>
            <person name="Tapia P."/>
            <person name="Veloso J."/>
            <person name="Silva-Moreno E."/>
            <person name="Staats M."/>
            <person name="Valdes J.H."/>
            <person name="Van Kan J.A.L."/>
        </authorList>
    </citation>
    <scope>NUCLEOTIDE SEQUENCE [LARGE SCALE GENOMIC DNA]</scope>
    <source>
        <strain evidence="3 4">MUCL11595</strain>
    </source>
</reference>
<comment type="caution">
    <text evidence="3">The sequence shown here is derived from an EMBL/GenBank/DDBJ whole genome shotgun (WGS) entry which is preliminary data.</text>
</comment>
<name>A0A4Z1HWD3_9HELO</name>
<sequence length="338" mass="37751">MEKNTIMTPPSLTDVLSKNIRLVNKGEYEIELPSSFSFGPRIFGGLVMSMVQQAAKEYFTEMHSEYQQTDVLGMQWQFFRLLFPSTATLVIKDIHLGKASSTILVTVSQKGKECMMGFVNITNMSLTQGFSFATSWKLDPPPIKASVSALASDADPCWISYQTPYHPESFRRVQSYLKFFVPYELQDPSIRDQWITPSNPQTVFTNETLGFVLDISFPILDNFYPEKSTGGQAATVIAGLEQKKERESGVTKVIDASSGSYRAPAMITSLATSIEIKKLLPAGGTKWLFMRAQAKQIKDGRMSMEVMVFDEGLELVALSQQLCPIIDLSRAMANKQKL</sequence>
<feature type="domain" description="Acyl-CoA thioesterase-like N-terminal HotDog" evidence="1">
    <location>
        <begin position="33"/>
        <end position="119"/>
    </location>
</feature>
<protein>
    <recommendedName>
        <fullName evidence="5">Thioesterase domain-containing protein</fullName>
    </recommendedName>
</protein>
<dbReference type="EMBL" id="PQXN01000161">
    <property type="protein sequence ID" value="TGO51452.1"/>
    <property type="molecule type" value="Genomic_DNA"/>
</dbReference>
<dbReference type="Proteomes" id="UP000297527">
    <property type="component" value="Unassembled WGS sequence"/>
</dbReference>